<evidence type="ECO:0000256" key="9">
    <source>
        <dbReference type="ARBA" id="ARBA00023136"/>
    </source>
</evidence>
<keyword evidence="7 12" id="KW-0812">Transmembrane</keyword>
<evidence type="ECO:0000256" key="7">
    <source>
        <dbReference type="ARBA" id="ARBA00022692"/>
    </source>
</evidence>
<dbReference type="GO" id="GO:0005886">
    <property type="term" value="C:plasma membrane"/>
    <property type="evidence" value="ECO:0007669"/>
    <property type="project" value="UniProtKB-SubCell"/>
</dbReference>
<sequence>MQTSIYRQFLKYTIPTVVAMLVNGLYQVVDGIFIGRYVGADGLAGINIAWPIIGSILAVGMMIGVGTGALISIHQGQKDSIGAKQVLATGLLLLIISVPIVSGVLYFFSDDLLRWQGAQGRVFELGQQYLNVLIGACIFSLGSISMPFLLRNDHSPKLATYLMVLGAILNIVFDYVFIVFLGWELTGAAIATGGAQMVVTVLGAGYFFSQKATLSLCVSDLKIKLFLVPKIINTGIASFFMYAYGAIMVAVHNGLFAHYGDQMIIGAYAILGYIVTVYYLIAEGTANGMQPLVSFNHGACHQYNVRKLLKMATVSAVLIGLVFVCLLNLFPKEFVSVFNDSDEQLIKNTILGIRIHLIALALDGFLVVAAAYYQAINKGGKAMFVIVGNILIQLPFLYLMPKLMGVIGIWIAYPMSNVVLSIVVIFMLIKDVRRYQIEKPQQVFV</sequence>
<feature type="transmembrane region" description="Helical" evidence="12">
    <location>
        <begin position="230"/>
        <end position="251"/>
    </location>
</feature>
<dbReference type="Proteomes" id="UP000269041">
    <property type="component" value="Unassembled WGS sequence"/>
</dbReference>
<feature type="transmembrane region" description="Helical" evidence="12">
    <location>
        <begin position="382"/>
        <end position="401"/>
    </location>
</feature>
<evidence type="ECO:0000256" key="11">
    <source>
        <dbReference type="ARBA" id="ARBA00030855"/>
    </source>
</evidence>
<comment type="subcellular location">
    <subcellularLocation>
        <location evidence="1">Cell inner membrane</location>
        <topology evidence="1">Multi-pass membrane protein</topology>
    </subcellularLocation>
</comment>
<dbReference type="PANTHER" id="PTHR43823">
    <property type="entry name" value="SPORULATION PROTEIN YKVU"/>
    <property type="match status" value="1"/>
</dbReference>
<dbReference type="InterPro" id="IPR048279">
    <property type="entry name" value="MdtK-like"/>
</dbReference>
<dbReference type="Pfam" id="PF01554">
    <property type="entry name" value="MatE"/>
    <property type="match status" value="2"/>
</dbReference>
<dbReference type="PIRSF" id="PIRSF006603">
    <property type="entry name" value="DinF"/>
    <property type="match status" value="1"/>
</dbReference>
<feature type="transmembrane region" description="Helical" evidence="12">
    <location>
        <begin position="86"/>
        <end position="109"/>
    </location>
</feature>
<dbReference type="GO" id="GO:0042910">
    <property type="term" value="F:xenobiotic transmembrane transporter activity"/>
    <property type="evidence" value="ECO:0007669"/>
    <property type="project" value="InterPro"/>
</dbReference>
<protein>
    <recommendedName>
        <fullName evidence="4">Multidrug export protein MepA</fullName>
    </recommendedName>
    <alternativeName>
        <fullName evidence="3">Multidrug resistance protein NorM</fullName>
    </alternativeName>
    <alternativeName>
        <fullName evidence="11">Na(+)/drug antiporter</fullName>
    </alternativeName>
</protein>
<evidence type="ECO:0000256" key="10">
    <source>
        <dbReference type="ARBA" id="ARBA00023251"/>
    </source>
</evidence>
<comment type="caution">
    <text evidence="13">The sequence shown here is derived from an EMBL/GenBank/DDBJ whole genome shotgun (WGS) entry which is preliminary data.</text>
</comment>
<keyword evidence="14" id="KW-1185">Reference proteome</keyword>
<dbReference type="RefSeq" id="WP_125320210.1">
    <property type="nucleotide sequence ID" value="NZ_AP024889.1"/>
</dbReference>
<dbReference type="EMBL" id="RSFA01000016">
    <property type="protein sequence ID" value="RSD32070.1"/>
    <property type="molecule type" value="Genomic_DNA"/>
</dbReference>
<evidence type="ECO:0000256" key="2">
    <source>
        <dbReference type="ARBA" id="ARBA00008417"/>
    </source>
</evidence>
<evidence type="ECO:0000256" key="8">
    <source>
        <dbReference type="ARBA" id="ARBA00022989"/>
    </source>
</evidence>
<dbReference type="InterPro" id="IPR002528">
    <property type="entry name" value="MATE_fam"/>
</dbReference>
<keyword evidence="10" id="KW-0046">Antibiotic resistance</keyword>
<name>A0A3R9G4M9_9VIBR</name>
<feature type="transmembrane region" description="Helical" evidence="12">
    <location>
        <begin position="407"/>
        <end position="429"/>
    </location>
</feature>
<evidence type="ECO:0000256" key="6">
    <source>
        <dbReference type="ARBA" id="ARBA00022475"/>
    </source>
</evidence>
<feature type="transmembrane region" description="Helical" evidence="12">
    <location>
        <begin position="189"/>
        <end position="209"/>
    </location>
</feature>
<keyword evidence="6" id="KW-1003">Cell membrane</keyword>
<comment type="similarity">
    <text evidence="2">Belongs to the multi antimicrobial extrusion (MATE) (TC 2.A.66.1) family. MepA subfamily.</text>
</comment>
<evidence type="ECO:0000256" key="3">
    <source>
        <dbReference type="ARBA" id="ARBA00013489"/>
    </source>
</evidence>
<feature type="transmembrane region" description="Helical" evidence="12">
    <location>
        <begin position="350"/>
        <end position="373"/>
    </location>
</feature>
<feature type="transmembrane region" description="Helical" evidence="12">
    <location>
        <begin position="129"/>
        <end position="150"/>
    </location>
</feature>
<feature type="transmembrane region" description="Helical" evidence="12">
    <location>
        <begin position="162"/>
        <end position="183"/>
    </location>
</feature>
<evidence type="ECO:0000256" key="4">
    <source>
        <dbReference type="ARBA" id="ARBA00022106"/>
    </source>
</evidence>
<organism evidence="13 14">
    <name type="scientific">Vibrio pectenicida</name>
    <dbReference type="NCBI Taxonomy" id="62763"/>
    <lineage>
        <taxon>Bacteria</taxon>
        <taxon>Pseudomonadati</taxon>
        <taxon>Pseudomonadota</taxon>
        <taxon>Gammaproteobacteria</taxon>
        <taxon>Vibrionales</taxon>
        <taxon>Vibrionaceae</taxon>
        <taxon>Vibrio</taxon>
    </lineage>
</organism>
<feature type="transmembrane region" description="Helical" evidence="12">
    <location>
        <begin position="12"/>
        <end position="29"/>
    </location>
</feature>
<dbReference type="InterPro" id="IPR045070">
    <property type="entry name" value="MATE_MepA-like"/>
</dbReference>
<proteinExistence type="inferred from homology"/>
<dbReference type="PANTHER" id="PTHR43823:SF3">
    <property type="entry name" value="MULTIDRUG EXPORT PROTEIN MEPA"/>
    <property type="match status" value="1"/>
</dbReference>
<feature type="transmembrane region" description="Helical" evidence="12">
    <location>
        <begin position="311"/>
        <end position="330"/>
    </location>
</feature>
<evidence type="ECO:0000256" key="1">
    <source>
        <dbReference type="ARBA" id="ARBA00004429"/>
    </source>
</evidence>
<keyword evidence="8 12" id="KW-1133">Transmembrane helix</keyword>
<evidence type="ECO:0000256" key="12">
    <source>
        <dbReference type="SAM" id="Phobius"/>
    </source>
</evidence>
<evidence type="ECO:0000256" key="5">
    <source>
        <dbReference type="ARBA" id="ARBA00022448"/>
    </source>
</evidence>
<dbReference type="OrthoDB" id="9811110at2"/>
<keyword evidence="9 12" id="KW-0472">Membrane</keyword>
<dbReference type="GO" id="GO:0046677">
    <property type="term" value="P:response to antibiotic"/>
    <property type="evidence" value="ECO:0007669"/>
    <property type="project" value="UniProtKB-KW"/>
</dbReference>
<accession>A0A3R9G4M9</accession>
<dbReference type="NCBIfam" id="NF007130">
    <property type="entry name" value="PRK09575.1"/>
    <property type="match status" value="1"/>
</dbReference>
<dbReference type="AlphaFoldDB" id="A0A3R9G4M9"/>
<keyword evidence="5" id="KW-0813">Transport</keyword>
<dbReference type="CDD" id="cd13143">
    <property type="entry name" value="MATE_MepA_like"/>
    <property type="match status" value="1"/>
</dbReference>
<dbReference type="GO" id="GO:0015297">
    <property type="term" value="F:antiporter activity"/>
    <property type="evidence" value="ECO:0007669"/>
    <property type="project" value="InterPro"/>
</dbReference>
<evidence type="ECO:0000313" key="13">
    <source>
        <dbReference type="EMBL" id="RSD32070.1"/>
    </source>
</evidence>
<feature type="transmembrane region" description="Helical" evidence="12">
    <location>
        <begin position="263"/>
        <end position="281"/>
    </location>
</feature>
<reference evidence="13 14" key="1">
    <citation type="submission" date="2018-12" db="EMBL/GenBank/DDBJ databases">
        <title>Genomic taxonomy of the Vibrionaceae family.</title>
        <authorList>
            <person name="Gomez-Gil B."/>
            <person name="Enciso-Ibarra K."/>
        </authorList>
    </citation>
    <scope>NUCLEOTIDE SEQUENCE [LARGE SCALE GENOMIC DNA]</scope>
    <source>
        <strain evidence="13 14">CAIM 594</strain>
    </source>
</reference>
<dbReference type="InterPro" id="IPR051327">
    <property type="entry name" value="MATE_MepA_subfamily"/>
</dbReference>
<evidence type="ECO:0000313" key="14">
    <source>
        <dbReference type="Proteomes" id="UP000269041"/>
    </source>
</evidence>
<feature type="transmembrane region" description="Helical" evidence="12">
    <location>
        <begin position="49"/>
        <end position="74"/>
    </location>
</feature>
<gene>
    <name evidence="13" type="ORF">EJA03_05355</name>
</gene>